<reference evidence="4" key="1">
    <citation type="submission" date="2016-10" db="EMBL/GenBank/DDBJ databases">
        <authorList>
            <person name="Varghese N."/>
            <person name="Submissions S."/>
        </authorList>
    </citation>
    <scope>NUCLEOTIDE SEQUENCE [LARGE SCALE GENOMIC DNA]</scope>
    <source>
        <strain evidence="4">DSM 45237</strain>
    </source>
</reference>
<dbReference type="Proteomes" id="UP000181980">
    <property type="component" value="Unassembled WGS sequence"/>
</dbReference>
<evidence type="ECO:0000256" key="1">
    <source>
        <dbReference type="ARBA" id="ARBA00008106"/>
    </source>
</evidence>
<dbReference type="OrthoDB" id="3774052at2"/>
<dbReference type="NCBIfam" id="TIGR01493">
    <property type="entry name" value="HAD-SF-IA-v2"/>
    <property type="match status" value="1"/>
</dbReference>
<dbReference type="EMBL" id="FNUC01000004">
    <property type="protein sequence ID" value="SEF13278.1"/>
    <property type="molecule type" value="Genomic_DNA"/>
</dbReference>
<dbReference type="STRING" id="561176.SAMN04488561_4367"/>
<dbReference type="RefSeq" id="WP_069110079.1">
    <property type="nucleotide sequence ID" value="NZ_FNUC01000004.1"/>
</dbReference>
<dbReference type="InterPro" id="IPR006328">
    <property type="entry name" value="2-HAD"/>
</dbReference>
<dbReference type="Pfam" id="PF00702">
    <property type="entry name" value="Hydrolase"/>
    <property type="match status" value="1"/>
</dbReference>
<dbReference type="AlphaFoldDB" id="A0A1H5PJ92"/>
<keyword evidence="4" id="KW-1185">Reference proteome</keyword>
<dbReference type="Gene3D" id="3.40.50.1000">
    <property type="entry name" value="HAD superfamily/HAD-like"/>
    <property type="match status" value="1"/>
</dbReference>
<dbReference type="SUPFAM" id="SSF56784">
    <property type="entry name" value="HAD-like"/>
    <property type="match status" value="1"/>
</dbReference>
<evidence type="ECO:0000256" key="2">
    <source>
        <dbReference type="ARBA" id="ARBA00022801"/>
    </source>
</evidence>
<name>A0A1H5PJ92_9ACTN</name>
<dbReference type="InterPro" id="IPR051540">
    <property type="entry name" value="S-2-haloacid_dehalogenase"/>
</dbReference>
<dbReference type="InterPro" id="IPR006439">
    <property type="entry name" value="HAD-SF_hydro_IA"/>
</dbReference>
<dbReference type="Gene3D" id="1.10.150.240">
    <property type="entry name" value="Putative phosphatase, domain 2"/>
    <property type="match status" value="1"/>
</dbReference>
<comment type="similarity">
    <text evidence="1">Belongs to the HAD-like hydrolase superfamily. S-2-haloalkanoic acid dehalogenase family.</text>
</comment>
<proteinExistence type="inferred from homology"/>
<organism evidence="3 4">
    <name type="scientific">Jiangella alba</name>
    <dbReference type="NCBI Taxonomy" id="561176"/>
    <lineage>
        <taxon>Bacteria</taxon>
        <taxon>Bacillati</taxon>
        <taxon>Actinomycetota</taxon>
        <taxon>Actinomycetes</taxon>
        <taxon>Jiangellales</taxon>
        <taxon>Jiangellaceae</taxon>
        <taxon>Jiangella</taxon>
    </lineage>
</organism>
<dbReference type="PANTHER" id="PTHR43316:SF3">
    <property type="entry name" value="HALOACID DEHALOGENASE, TYPE II (AFU_ORTHOLOGUE AFUA_2G07750)-RELATED"/>
    <property type="match status" value="1"/>
</dbReference>
<dbReference type="PRINTS" id="PR00413">
    <property type="entry name" value="HADHALOGNASE"/>
</dbReference>
<protein>
    <submittedName>
        <fullName evidence="3">2-haloacid dehalogenase</fullName>
    </submittedName>
</protein>
<dbReference type="InterPro" id="IPR023198">
    <property type="entry name" value="PGP-like_dom2"/>
</dbReference>
<dbReference type="NCBIfam" id="TIGR01428">
    <property type="entry name" value="HAD_type_II"/>
    <property type="match status" value="1"/>
</dbReference>
<sequence length="221" mass="23279">MTPHPDFDAIVFDILGTMVDEPGGVRRALRTARPGADDAAAAERWAAHVDEQQREIVAGRRPYAPSTVIDREAAAAATGTADGADAVAADALRLDPWPDSVAALDRLAARFPVIGLSNADASALTRIGAHAGLRWHQLLSGEDARTYKPDPEVYRLAPRATGSAPERLLMVAAHAWDLRGAQAIGMRTAYVARPVGDPPAPSDSFDLTATGLDDLASQLGC</sequence>
<dbReference type="InterPro" id="IPR036412">
    <property type="entry name" value="HAD-like_sf"/>
</dbReference>
<accession>A0A1H5PJ92</accession>
<keyword evidence="2" id="KW-0378">Hydrolase</keyword>
<dbReference type="GO" id="GO:0019120">
    <property type="term" value="F:hydrolase activity, acting on acid halide bonds, in C-halide compounds"/>
    <property type="evidence" value="ECO:0007669"/>
    <property type="project" value="InterPro"/>
</dbReference>
<dbReference type="InterPro" id="IPR023214">
    <property type="entry name" value="HAD_sf"/>
</dbReference>
<evidence type="ECO:0000313" key="4">
    <source>
        <dbReference type="Proteomes" id="UP000181980"/>
    </source>
</evidence>
<evidence type="ECO:0000313" key="3">
    <source>
        <dbReference type="EMBL" id="SEF13278.1"/>
    </source>
</evidence>
<dbReference type="PANTHER" id="PTHR43316">
    <property type="entry name" value="HYDROLASE, HALOACID DELAHOGENASE-RELATED"/>
    <property type="match status" value="1"/>
</dbReference>
<gene>
    <name evidence="3" type="ORF">SAMN04488561_4367</name>
</gene>